<keyword evidence="4 15" id="KW-0820">tRNA-binding</keyword>
<dbReference type="PANTHER" id="PTHR43652:SF2">
    <property type="entry name" value="BASIC AMINO ACID ANTIPORTER YFCC-RELATED"/>
    <property type="match status" value="1"/>
</dbReference>
<reference evidence="18 19" key="1">
    <citation type="submission" date="2016-02" db="EMBL/GenBank/DDBJ databases">
        <title>Genome analysis of coral dinoflagellate symbionts highlights evolutionary adaptations to a symbiotic lifestyle.</title>
        <authorList>
            <person name="Aranda M."/>
            <person name="Li Y."/>
            <person name="Liew Y.J."/>
            <person name="Baumgarten S."/>
            <person name="Simakov O."/>
            <person name="Wilson M."/>
            <person name="Piel J."/>
            <person name="Ashoor H."/>
            <person name="Bougouffa S."/>
            <person name="Bajic V.B."/>
            <person name="Ryu T."/>
            <person name="Ravasi T."/>
            <person name="Bayer T."/>
            <person name="Micklem G."/>
            <person name="Kim H."/>
            <person name="Bhak J."/>
            <person name="Lajeunesse T.C."/>
            <person name="Voolstra C.R."/>
        </authorList>
    </citation>
    <scope>NUCLEOTIDE SEQUENCE [LARGE SCALE GENOMIC DNA]</scope>
    <source>
        <strain evidence="18 19">CCMP2467</strain>
    </source>
</reference>
<evidence type="ECO:0000256" key="6">
    <source>
        <dbReference type="ARBA" id="ARBA00022679"/>
    </source>
</evidence>
<dbReference type="Gene3D" id="3.40.50.150">
    <property type="entry name" value="Vaccinia Virus protein VP39"/>
    <property type="match status" value="1"/>
</dbReference>
<dbReference type="InterPro" id="IPR004680">
    <property type="entry name" value="Cit_transptr-like_dom"/>
</dbReference>
<organism evidence="18 19">
    <name type="scientific">Symbiodinium microadriaticum</name>
    <name type="common">Dinoflagellate</name>
    <name type="synonym">Zooxanthella microadriatica</name>
    <dbReference type="NCBI Taxonomy" id="2951"/>
    <lineage>
        <taxon>Eukaryota</taxon>
        <taxon>Sar</taxon>
        <taxon>Alveolata</taxon>
        <taxon>Dinophyceae</taxon>
        <taxon>Suessiales</taxon>
        <taxon>Symbiodiniaceae</taxon>
        <taxon>Symbiodinium</taxon>
    </lineage>
</organism>
<keyword evidence="7 15" id="KW-0949">S-adenosyl-L-methionine</keyword>
<evidence type="ECO:0000256" key="1">
    <source>
        <dbReference type="ARBA" id="ARBA00000142"/>
    </source>
</evidence>
<dbReference type="InterPro" id="IPR025763">
    <property type="entry name" value="Trm8_euk"/>
</dbReference>
<dbReference type="InterPro" id="IPR003358">
    <property type="entry name" value="tRNA_(Gua-N-7)_MeTrfase_Trmb"/>
</dbReference>
<comment type="similarity">
    <text evidence="15">Belongs to the class I-like SAM-binding methyltransferase superfamily. TrmB family.</text>
</comment>
<dbReference type="GO" id="GO:0000049">
    <property type="term" value="F:tRNA binding"/>
    <property type="evidence" value="ECO:0007669"/>
    <property type="project" value="UniProtKB-UniRule"/>
</dbReference>
<accession>A0A1Q9CSJ7</accession>
<dbReference type="Proteomes" id="UP000186817">
    <property type="component" value="Unassembled WGS sequence"/>
</dbReference>
<evidence type="ECO:0000256" key="5">
    <source>
        <dbReference type="ARBA" id="ARBA00022603"/>
    </source>
</evidence>
<feature type="transmembrane region" description="Helical" evidence="16">
    <location>
        <begin position="637"/>
        <end position="659"/>
    </location>
</feature>
<dbReference type="GO" id="GO:0005634">
    <property type="term" value="C:nucleus"/>
    <property type="evidence" value="ECO:0007669"/>
    <property type="project" value="UniProtKB-SubCell"/>
</dbReference>
<keyword evidence="12 16" id="KW-1133">Transmembrane helix</keyword>
<keyword evidence="10" id="KW-0677">Repeat</keyword>
<dbReference type="EC" id="2.1.1.33" evidence="15"/>
<evidence type="ECO:0000313" key="18">
    <source>
        <dbReference type="EMBL" id="OLP85875.1"/>
    </source>
</evidence>
<feature type="binding site" evidence="15">
    <location>
        <position position="99"/>
    </location>
    <ligand>
        <name>S-adenosyl-L-methionine</name>
        <dbReference type="ChEBI" id="CHEBI:59789"/>
    </ligand>
</feature>
<keyword evidence="14 15" id="KW-0539">Nucleus</keyword>
<feature type="domain" description="Citrate transporter-like" evidence="17">
    <location>
        <begin position="479"/>
        <end position="977"/>
    </location>
</feature>
<evidence type="ECO:0000256" key="16">
    <source>
        <dbReference type="SAM" id="Phobius"/>
    </source>
</evidence>
<evidence type="ECO:0000256" key="2">
    <source>
        <dbReference type="ARBA" id="ARBA00004141"/>
    </source>
</evidence>
<feature type="binding site" evidence="15">
    <location>
        <begin position="157"/>
        <end position="158"/>
    </location>
    <ligand>
        <name>S-adenosyl-L-methionine</name>
        <dbReference type="ChEBI" id="CHEBI:59789"/>
    </ligand>
</feature>
<keyword evidence="8 16" id="KW-0812">Transmembrane</keyword>
<feature type="transmembrane region" description="Helical" evidence="16">
    <location>
        <begin position="874"/>
        <end position="892"/>
    </location>
</feature>
<keyword evidence="13 16" id="KW-0472">Membrane</keyword>
<dbReference type="InterPro" id="IPR029063">
    <property type="entry name" value="SAM-dependent_MTases_sf"/>
</dbReference>
<dbReference type="UniPathway" id="UPA00989"/>
<dbReference type="EMBL" id="LSRX01000950">
    <property type="protein sequence ID" value="OLP85875.1"/>
    <property type="molecule type" value="Genomic_DNA"/>
</dbReference>
<keyword evidence="5 15" id="KW-0489">Methyltransferase</keyword>
<keyword evidence="11 15" id="KW-0694">RNA-binding</keyword>
<dbReference type="PANTHER" id="PTHR43652">
    <property type="entry name" value="BASIC AMINO ACID ANTIPORTER YFCC-RELATED"/>
    <property type="match status" value="1"/>
</dbReference>
<dbReference type="GO" id="GO:0055085">
    <property type="term" value="P:transmembrane transport"/>
    <property type="evidence" value="ECO:0007669"/>
    <property type="project" value="InterPro"/>
</dbReference>
<comment type="function">
    <text evidence="15">Catalyzes the formation of N(7)-methylguanine at position 46 (m7G46) in tRNA.</text>
</comment>
<comment type="catalytic activity">
    <reaction evidence="1 15">
        <text>guanosine(46) in tRNA + S-adenosyl-L-methionine = N(7)-methylguanosine(46) in tRNA + S-adenosyl-L-homocysteine</text>
        <dbReference type="Rhea" id="RHEA:42708"/>
        <dbReference type="Rhea" id="RHEA-COMP:10188"/>
        <dbReference type="Rhea" id="RHEA-COMP:10189"/>
        <dbReference type="ChEBI" id="CHEBI:57856"/>
        <dbReference type="ChEBI" id="CHEBI:59789"/>
        <dbReference type="ChEBI" id="CHEBI:74269"/>
        <dbReference type="ChEBI" id="CHEBI:74480"/>
        <dbReference type="EC" id="2.1.1.33"/>
    </reaction>
</comment>
<dbReference type="OrthoDB" id="47276at2759"/>
<comment type="subcellular location">
    <subcellularLocation>
        <location evidence="2">Membrane</location>
        <topology evidence="2">Multi-pass membrane protein</topology>
    </subcellularLocation>
    <subcellularLocation>
        <location evidence="15">Nucleus</location>
    </subcellularLocation>
</comment>
<evidence type="ECO:0000256" key="8">
    <source>
        <dbReference type="ARBA" id="ARBA00022692"/>
    </source>
</evidence>
<dbReference type="Pfam" id="PF02390">
    <property type="entry name" value="Methyltransf_4"/>
    <property type="match status" value="1"/>
</dbReference>
<feature type="transmembrane region" description="Helical" evidence="16">
    <location>
        <begin position="596"/>
        <end position="617"/>
    </location>
</feature>
<name>A0A1Q9CSJ7_SYMMI</name>
<keyword evidence="6 15" id="KW-0808">Transferase</keyword>
<feature type="binding site" evidence="15">
    <location>
        <begin position="255"/>
        <end position="257"/>
    </location>
    <ligand>
        <name>S-adenosyl-L-methionine</name>
        <dbReference type="ChEBI" id="CHEBI:59789"/>
    </ligand>
</feature>
<comment type="pathway">
    <text evidence="15">tRNA modification; N(7)-methylguanine-tRNA biosynthesis.</text>
</comment>
<dbReference type="HAMAP" id="MF_03055">
    <property type="entry name" value="tRNA_methyltr_TrmB_euk"/>
    <property type="match status" value="1"/>
</dbReference>
<feature type="transmembrane region" description="Helical" evidence="16">
    <location>
        <begin position="1038"/>
        <end position="1061"/>
    </location>
</feature>
<feature type="transmembrane region" description="Helical" evidence="16">
    <location>
        <begin position="301"/>
        <end position="321"/>
    </location>
</feature>
<evidence type="ECO:0000256" key="7">
    <source>
        <dbReference type="ARBA" id="ARBA00022691"/>
    </source>
</evidence>
<feature type="transmembrane region" description="Helical" evidence="16">
    <location>
        <begin position="1000"/>
        <end position="1018"/>
    </location>
</feature>
<evidence type="ECO:0000256" key="4">
    <source>
        <dbReference type="ARBA" id="ARBA00022555"/>
    </source>
</evidence>
<feature type="transmembrane region" description="Helical" evidence="16">
    <location>
        <begin position="373"/>
        <end position="390"/>
    </location>
</feature>
<dbReference type="SUPFAM" id="SSF53335">
    <property type="entry name" value="S-adenosyl-L-methionine-dependent methyltransferases"/>
    <property type="match status" value="1"/>
</dbReference>
<keyword evidence="19" id="KW-1185">Reference proteome</keyword>
<feature type="active site" evidence="15">
    <location>
        <position position="180"/>
    </location>
</feature>
<evidence type="ECO:0000256" key="12">
    <source>
        <dbReference type="ARBA" id="ARBA00022989"/>
    </source>
</evidence>
<dbReference type="Pfam" id="PF03600">
    <property type="entry name" value="CitMHS"/>
    <property type="match status" value="1"/>
</dbReference>
<dbReference type="AlphaFoldDB" id="A0A1Q9CSJ7"/>
<feature type="binding site" evidence="15">
    <location>
        <position position="177"/>
    </location>
    <ligand>
        <name>S-adenosyl-L-methionine</name>
        <dbReference type="ChEBI" id="CHEBI:59789"/>
    </ligand>
</feature>
<dbReference type="PROSITE" id="PS51625">
    <property type="entry name" value="SAM_MT_TRMB"/>
    <property type="match status" value="1"/>
</dbReference>
<evidence type="ECO:0000256" key="15">
    <source>
        <dbReference type="HAMAP-Rule" id="MF_03055"/>
    </source>
</evidence>
<gene>
    <name evidence="18" type="ORF">AK812_SmicGene33065</name>
</gene>
<proteinExistence type="inferred from homology"/>
<feature type="transmembrane region" description="Helical" evidence="16">
    <location>
        <begin position="551"/>
        <end position="584"/>
    </location>
</feature>
<feature type="transmembrane region" description="Helical" evidence="16">
    <location>
        <begin position="947"/>
        <end position="967"/>
    </location>
</feature>
<dbReference type="NCBIfam" id="TIGR00091">
    <property type="entry name" value="tRNA (guanosine(46)-N7)-methyltransferase TrmB"/>
    <property type="match status" value="1"/>
</dbReference>
<dbReference type="InterPro" id="IPR051679">
    <property type="entry name" value="DASS-Related_Transporters"/>
</dbReference>
<evidence type="ECO:0000259" key="17">
    <source>
        <dbReference type="Pfam" id="PF03600"/>
    </source>
</evidence>
<dbReference type="GO" id="GO:0008176">
    <property type="term" value="F:tRNA (guanine(46)-N7)-methyltransferase activity"/>
    <property type="evidence" value="ECO:0007669"/>
    <property type="project" value="UniProtKB-UniRule"/>
</dbReference>
<sequence>MEPEPSAPSTVLAKSKIEKPKKADFRQRAHCNPLCDWGDCYPASPDHVDWSVHFPSFFDGSPDRLQLNTAENPIEYLGVVPDARNGKAGAHKVRFLDVGCGFGGLLMALSPKFPDKLMLGMEIREQVTNYVGKRIHAMRQGAEGSPSHHNVSVIRTNAMKFLPNYFRKGQLEKMFFCFPDPHFKRKNARRRIISYGLLSVYAYVMAPDGLLYHATDVKDLHEWMDTACEEHPLFRRVPLEELEGDACIEAVTSETEEAKRVKNLGRFGHDVYLSVFRRIAPLSDGDESVVETLTHKRLGAVIYPAMTVAAVLFAVLLATALRNTEEQTVQRARLTVQGNKLLQRAGTFHAVKQLNPETTFLEDFKSAFTWKRLAVFAFAIFLGLTVALFADRHLFAIGKSVSGVASAEVCQAVCSADPLALCDDAHFAFEKRYCTVDGKDCGVTAHETSTTEFVSCSFSVLPQAWKVDFVLISAVMGLYLIVEGMSAELILFGLSCIYGFLGIITGDEAWAGIASSSVIGLALLFPIASAIEETGVLDTAVGVMLGSPQSFHVAFMRMLVPVAALSAFLSNTAIVTMMIPIIVSWSRTLGVKPGKLLMPLSFAAQLGGSCTLIGSSHCLVARDSVDKTLYKMTFFDLSYSGTILCVISFGFMALALPCLSSSAAQAEPSEQTDDKQMAPENFYTVDFFVRPGGGYVGMDPELARLQLKRLPGVKYVQAPRVPLEDNARLSCLVADVGVLSLRQIRGLRIAHEAHLRALGMERERRHLYEACLSSGSRILDAPFDFDAMRQALGCCPISIRGKESVPQAGDILLVEADERYVGEALWEEEFSITKMVPNSSPQRTGGVHDRVRCISVCLGMAVLIFSVTLELVRLSTGAGIFVLLLVLSNAFSMQNVYKTIKGPVLLTIAGAGGLSLALQATGIAMFAAKQMTAMAMPFGTVGLRTAVYFLAASLSLFMNNSATVAIIGPMLATMARSTCGADDIECQQTSIKANGRVTSALARLVFAAGSCFMSPLGYQTNLMVMKDGGYTFGDFTKYGFLVQVLHMVVCVSVVSLFVDIFKL</sequence>
<evidence type="ECO:0000313" key="19">
    <source>
        <dbReference type="Proteomes" id="UP000186817"/>
    </source>
</evidence>
<evidence type="ECO:0000256" key="14">
    <source>
        <dbReference type="ARBA" id="ARBA00023242"/>
    </source>
</evidence>
<feature type="transmembrane region" description="Helical" evidence="16">
    <location>
        <begin position="904"/>
        <end position="927"/>
    </location>
</feature>
<evidence type="ECO:0000256" key="13">
    <source>
        <dbReference type="ARBA" id="ARBA00023136"/>
    </source>
</evidence>
<dbReference type="GO" id="GO:0005886">
    <property type="term" value="C:plasma membrane"/>
    <property type="evidence" value="ECO:0007669"/>
    <property type="project" value="TreeGrafter"/>
</dbReference>
<feature type="transmembrane region" description="Helical" evidence="16">
    <location>
        <begin position="509"/>
        <end position="531"/>
    </location>
</feature>
<feature type="binding site" evidence="15">
    <location>
        <begin position="122"/>
        <end position="123"/>
    </location>
    <ligand>
        <name>S-adenosyl-L-methionine</name>
        <dbReference type="ChEBI" id="CHEBI:59789"/>
    </ligand>
</feature>
<evidence type="ECO:0000256" key="9">
    <source>
        <dbReference type="ARBA" id="ARBA00022694"/>
    </source>
</evidence>
<evidence type="ECO:0000256" key="11">
    <source>
        <dbReference type="ARBA" id="ARBA00022884"/>
    </source>
</evidence>
<comment type="caution">
    <text evidence="18">The sequence shown here is derived from an EMBL/GenBank/DDBJ whole genome shotgun (WGS) entry which is preliminary data.</text>
</comment>
<keyword evidence="9 15" id="KW-0819">tRNA processing</keyword>
<evidence type="ECO:0000256" key="3">
    <source>
        <dbReference type="ARBA" id="ARBA00022448"/>
    </source>
</evidence>
<protein>
    <recommendedName>
        <fullName evidence="15">tRNA (guanine-N(7)-)-methyltransferase</fullName>
        <ecNumber evidence="15">2.1.1.33</ecNumber>
    </recommendedName>
    <alternativeName>
        <fullName evidence="15">tRNA (guanine(46)-N(7))-methyltransferase</fullName>
    </alternativeName>
    <alternativeName>
        <fullName evidence="15">tRNA(m7G46)-methyltransferase</fullName>
    </alternativeName>
</protein>
<keyword evidence="3" id="KW-0813">Transport</keyword>
<evidence type="ECO:0000256" key="10">
    <source>
        <dbReference type="ARBA" id="ARBA00022737"/>
    </source>
</evidence>
<feature type="transmembrane region" description="Helical" evidence="16">
    <location>
        <begin position="469"/>
        <end position="497"/>
    </location>
</feature>
<feature type="transmembrane region" description="Helical" evidence="16">
    <location>
        <begin position="192"/>
        <end position="214"/>
    </location>
</feature>